<dbReference type="InterPro" id="IPR003884">
    <property type="entry name" value="FacI_MAC"/>
</dbReference>
<evidence type="ECO:0000313" key="20">
    <source>
        <dbReference type="EMBL" id="KAI2649370.1"/>
    </source>
</evidence>
<evidence type="ECO:0000259" key="19">
    <source>
        <dbReference type="PROSITE" id="PS50287"/>
    </source>
</evidence>
<dbReference type="InterPro" id="IPR048719">
    <property type="entry name" value="CFAI_KAZAL"/>
</dbReference>
<feature type="disulfide bond" evidence="13">
    <location>
        <begin position="858"/>
        <end position="876"/>
    </location>
</feature>
<evidence type="ECO:0000256" key="3">
    <source>
        <dbReference type="ARBA" id="ARBA00022670"/>
    </source>
</evidence>
<dbReference type="InterPro" id="IPR001254">
    <property type="entry name" value="Trypsin_dom"/>
</dbReference>
<dbReference type="SMART" id="SM00202">
    <property type="entry name" value="SR"/>
    <property type="match status" value="1"/>
</dbReference>
<dbReference type="Gene3D" id="3.10.250.10">
    <property type="entry name" value="SRCR-like domain"/>
    <property type="match status" value="1"/>
</dbReference>
<dbReference type="Pfam" id="PF00530">
    <property type="entry name" value="SRCR"/>
    <property type="match status" value="1"/>
</dbReference>
<dbReference type="InterPro" id="IPR018114">
    <property type="entry name" value="TRYPSIN_HIS"/>
</dbReference>
<gene>
    <name evidence="20" type="ORF">H4Q32_015307</name>
</gene>
<dbReference type="InterPro" id="IPR036058">
    <property type="entry name" value="Kazal_dom_sf"/>
</dbReference>
<feature type="compositionally biased region" description="Basic and acidic residues" evidence="16">
    <location>
        <begin position="94"/>
        <end position="108"/>
    </location>
</feature>
<accession>A0ABQ8LF83</accession>
<dbReference type="EMBL" id="JACTAM010000023">
    <property type="protein sequence ID" value="KAI2649370.1"/>
    <property type="molecule type" value="Genomic_DNA"/>
</dbReference>
<evidence type="ECO:0000256" key="6">
    <source>
        <dbReference type="ARBA" id="ARBA00022801"/>
    </source>
</evidence>
<dbReference type="Pfam" id="PF00057">
    <property type="entry name" value="Ldl_recept_a"/>
    <property type="match status" value="2"/>
</dbReference>
<feature type="compositionally biased region" description="Basic and acidic residues" evidence="16">
    <location>
        <begin position="116"/>
        <end position="126"/>
    </location>
</feature>
<dbReference type="PROSITE" id="PS50287">
    <property type="entry name" value="SRCR_2"/>
    <property type="match status" value="1"/>
</dbReference>
<dbReference type="Proteomes" id="UP000830375">
    <property type="component" value="Unassembled WGS sequence"/>
</dbReference>
<keyword evidence="3 15" id="KW-0645">Protease</keyword>
<keyword evidence="8" id="KW-0391">Immunity</keyword>
<feature type="disulfide bond" evidence="14">
    <location>
        <begin position="344"/>
        <end position="354"/>
    </location>
</feature>
<dbReference type="Gene3D" id="2.40.10.10">
    <property type="entry name" value="Trypsin-like serine proteases"/>
    <property type="match status" value="4"/>
</dbReference>
<keyword evidence="21" id="KW-1185">Reference proteome</keyword>
<feature type="domain" description="SRCR" evidence="19">
    <location>
        <begin position="270"/>
        <end position="387"/>
    </location>
</feature>
<evidence type="ECO:0000256" key="1">
    <source>
        <dbReference type="ARBA" id="ARBA00004239"/>
    </source>
</evidence>
<evidence type="ECO:0000256" key="15">
    <source>
        <dbReference type="RuleBase" id="RU363034"/>
    </source>
</evidence>
<dbReference type="SUPFAM" id="SSF57424">
    <property type="entry name" value="LDL receptor-like module"/>
    <property type="match status" value="4"/>
</dbReference>
<dbReference type="Pfam" id="PF21287">
    <property type="entry name" value="Kazal_CFAI"/>
    <property type="match status" value="1"/>
</dbReference>
<feature type="domain" description="Peptidase S1" evidence="18">
    <location>
        <begin position="504"/>
        <end position="684"/>
    </location>
</feature>
<dbReference type="Gene3D" id="3.30.60.30">
    <property type="match status" value="2"/>
</dbReference>
<dbReference type="PRINTS" id="PR00261">
    <property type="entry name" value="LDLRECEPTOR"/>
</dbReference>
<evidence type="ECO:0000256" key="2">
    <source>
        <dbReference type="ARBA" id="ARBA00022525"/>
    </source>
</evidence>
<dbReference type="SMART" id="SM00020">
    <property type="entry name" value="Tryp_SPc"/>
    <property type="match status" value="2"/>
</dbReference>
<dbReference type="PROSITE" id="PS50240">
    <property type="entry name" value="TRYPSIN_DOM"/>
    <property type="match status" value="2"/>
</dbReference>
<reference evidence="20 21" key="1">
    <citation type="submission" date="2022-01" db="EMBL/GenBank/DDBJ databases">
        <title>A high-quality chromosome-level genome assembly of rohu carp, Labeo rohita.</title>
        <authorList>
            <person name="Arick M.A. II"/>
            <person name="Hsu C.-Y."/>
            <person name="Magbanua Z."/>
            <person name="Pechanova O."/>
            <person name="Grover C."/>
            <person name="Miller E."/>
            <person name="Thrash A."/>
            <person name="Ezzel L."/>
            <person name="Alam S."/>
            <person name="Benzie J."/>
            <person name="Hamilton M."/>
            <person name="Karsi A."/>
            <person name="Lawrence M.L."/>
            <person name="Peterson D.G."/>
        </authorList>
    </citation>
    <scope>NUCLEOTIDE SEQUENCE [LARGE SCALE GENOMIC DNA]</scope>
    <source>
        <strain evidence="21">BAU-BD-2019</strain>
        <tissue evidence="20">Blood</tissue>
    </source>
</reference>
<evidence type="ECO:0000313" key="21">
    <source>
        <dbReference type="Proteomes" id="UP000830375"/>
    </source>
</evidence>
<keyword evidence="2" id="KW-0964">Secreted</keyword>
<dbReference type="InterPro" id="IPR023415">
    <property type="entry name" value="LDLR_class-A_CS"/>
</dbReference>
<keyword evidence="4 17" id="KW-0732">Signal</keyword>
<feature type="disulfide bond" evidence="13">
    <location>
        <begin position="870"/>
        <end position="885"/>
    </location>
</feature>
<evidence type="ECO:0000256" key="14">
    <source>
        <dbReference type="PROSITE-ProRule" id="PRU00196"/>
    </source>
</evidence>
<proteinExistence type="predicted"/>
<feature type="signal peptide" evidence="17">
    <location>
        <begin position="1"/>
        <end position="19"/>
    </location>
</feature>
<evidence type="ECO:0000256" key="17">
    <source>
        <dbReference type="SAM" id="SignalP"/>
    </source>
</evidence>
<evidence type="ECO:0000259" key="18">
    <source>
        <dbReference type="PROSITE" id="PS50240"/>
    </source>
</evidence>
<dbReference type="InterPro" id="IPR036055">
    <property type="entry name" value="LDL_receptor-like_sf"/>
</dbReference>
<dbReference type="InterPro" id="IPR048722">
    <property type="entry name" value="CFAI_FIMAC_N"/>
</dbReference>
<dbReference type="Pfam" id="PF00089">
    <property type="entry name" value="Trypsin"/>
    <property type="match status" value="4"/>
</dbReference>
<feature type="disulfide bond" evidence="13">
    <location>
        <begin position="888"/>
        <end position="900"/>
    </location>
</feature>
<dbReference type="Pfam" id="PF21286">
    <property type="entry name" value="CFAI_FIMAC_N"/>
    <property type="match status" value="2"/>
</dbReference>
<dbReference type="InterPro" id="IPR050127">
    <property type="entry name" value="Serine_Proteases_S1"/>
</dbReference>
<dbReference type="PROSITE" id="PS01209">
    <property type="entry name" value="LDLRA_1"/>
    <property type="match status" value="2"/>
</dbReference>
<dbReference type="InterPro" id="IPR009003">
    <property type="entry name" value="Peptidase_S1_PA"/>
</dbReference>
<evidence type="ECO:0000256" key="11">
    <source>
        <dbReference type="ARBA" id="ARBA00036320"/>
    </source>
</evidence>
<dbReference type="PROSITE" id="PS00134">
    <property type="entry name" value="TRYPSIN_HIS"/>
    <property type="match status" value="2"/>
</dbReference>
<dbReference type="Gene3D" id="4.10.400.10">
    <property type="entry name" value="Low-density Lipoprotein Receptor"/>
    <property type="match status" value="4"/>
</dbReference>
<evidence type="ECO:0000256" key="10">
    <source>
        <dbReference type="ARBA" id="ARBA00023180"/>
    </source>
</evidence>
<evidence type="ECO:0000256" key="16">
    <source>
        <dbReference type="SAM" id="MobiDB-lite"/>
    </source>
</evidence>
<dbReference type="InterPro" id="IPR033116">
    <property type="entry name" value="TRYPSIN_SER"/>
</dbReference>
<feature type="disulfide bond" evidence="13">
    <location>
        <begin position="398"/>
        <end position="413"/>
    </location>
</feature>
<protein>
    <recommendedName>
        <fullName evidence="12">trypsin</fullName>
        <ecNumber evidence="12">3.4.21.4</ecNumber>
    </recommendedName>
</protein>
<keyword evidence="7 15" id="KW-0720">Serine protease</keyword>
<dbReference type="PROSITE" id="PS00135">
    <property type="entry name" value="TRYPSIN_SER"/>
    <property type="match status" value="1"/>
</dbReference>
<evidence type="ECO:0000256" key="13">
    <source>
        <dbReference type="PROSITE-ProRule" id="PRU00124"/>
    </source>
</evidence>
<sequence>MKVLSVFIFTCLLFQTASLQKKKHAPEEQRTDLNLEQIRDGLHDKKIPVSEENTRDTLLEEISKQVSALEPRPPKLEPDTQAKPDSTPKTPQGPDEHFLVPPEQESKQIESAPDLRPPKLKPDTPAKPDSTPKTPQGPDEHFLVPPEQESKQIESAPDLRPPKLKPDTPAKPDSTPKPKVPDEHFLSPQCLNQNYTWFSCSKVFCPPWRRCIGGQCVCKMPYKCPRQQINACTLDGSVYYSMCQANAISCRTKKPIFSHFSQTCKAEDNVKVTLMDSDAHKVVEIKTSLGKKLVCGKDWNMAAANVVCRNPLEVDRGAEKASKITYGSLDKTTKWPNECMRVRCMGYELSLAECTIYKPEPIAENAEVAVAKCYEKPKGECKKFVCANGKCLLHGKPCNGIDDCGDNSDEMCCQSCREKGFHCKSGVCIPRYAIRDGIRDCLGGEDELEETEKKERKDIFSDPMSEIKEIRATAEKELQCGVPNMEYVYKPEVDATSRTRRKRLVGGEEALPTQIQWQVAIQDEGLIHCGGAYLGGCWVLTAAHCVSFSPVTTAPSPDGAAIEVQLYMSKSPLDNQGMSAAILKWANVTIIGDCNNIYKELIKKSDFVDLFLCCHWLFSVSGDLEGKVDSCQGDSGGPLVCTDKSGLSYVWGIVSWGDKCGEPNYPGVYTKVAHYFDWIRFHTGWPATESGTGRREEQRGIMRAVFFFTCLLFQTAVSFCVSDQIKWSISDEDFLGPAQCLNQNYTRLSCSKVFCPPWRRCIGGQCVCKTPDKCPRQQINACALDGSTGAEKASKITYVSLDKTIKWPNECMRVRCTGYELSLAECTIYKPEPIAGNAEVAVAKCYEEPKGKCNKFVCANGKCLLHGKPCNGVDDCGDNSDEMCCQSCRDSGFHCKSGVCIPRHAVRDGIRDCLGGEDELDETDKAVVKKVEELFSDPMSEIREIRSSAERQLQCGVPNKGNVYGQEGPRSRRKRLAGWKDTLPTQIQWQVAIQDEGLIHCGGAYLGGCWVLTAAHCVRPKPKSFRIKLSLWRKHRMQSTTESIPVKNIIIHNEYNPKTYANDIALVQLEALPLSDKCVQVNPAVRAVCVPWSTQQFQPNDTCTISGWGKETTLKWANMTLIGNWPLVCTDASGLSYVWGIVSWGNKCSEPNYPGVYTKVAHYFDWIRFHTGWPAVTKYNQ</sequence>
<comment type="subcellular location">
    <subcellularLocation>
        <location evidence="1">Secreted</location>
        <location evidence="1">Extracellular space</location>
    </subcellularLocation>
</comment>
<evidence type="ECO:0000256" key="7">
    <source>
        <dbReference type="ARBA" id="ARBA00022825"/>
    </source>
</evidence>
<feature type="disulfide bond" evidence="13">
    <location>
        <begin position="423"/>
        <end position="441"/>
    </location>
</feature>
<feature type="region of interest" description="Disordered" evidence="16">
    <location>
        <begin position="23"/>
        <end position="182"/>
    </location>
</feature>
<comment type="caution">
    <text evidence="20">The sequence shown here is derived from an EMBL/GenBank/DDBJ whole genome shotgun (WGS) entry which is preliminary data.</text>
</comment>
<keyword evidence="6 15" id="KW-0378">Hydrolase</keyword>
<evidence type="ECO:0000256" key="12">
    <source>
        <dbReference type="ARBA" id="ARBA00038868"/>
    </source>
</evidence>
<dbReference type="SUPFAM" id="SSF100895">
    <property type="entry name" value="Kazal-type serine protease inhibitors"/>
    <property type="match status" value="1"/>
</dbReference>
<feature type="compositionally biased region" description="Basic and acidic residues" evidence="16">
    <location>
        <begin position="25"/>
        <end position="63"/>
    </location>
</feature>
<evidence type="ECO:0000256" key="4">
    <source>
        <dbReference type="ARBA" id="ARBA00022729"/>
    </source>
</evidence>
<keyword evidence="5" id="KW-0677">Repeat</keyword>
<dbReference type="InterPro" id="IPR002172">
    <property type="entry name" value="LDrepeatLR_classA_rpt"/>
</dbReference>
<dbReference type="SUPFAM" id="SSF56487">
    <property type="entry name" value="SRCR-like"/>
    <property type="match status" value="1"/>
</dbReference>
<dbReference type="PROSITE" id="PS50068">
    <property type="entry name" value="LDLRA_2"/>
    <property type="match status" value="4"/>
</dbReference>
<dbReference type="InterPro" id="IPR001190">
    <property type="entry name" value="SRCR"/>
</dbReference>
<dbReference type="EC" id="3.4.21.4" evidence="12"/>
<dbReference type="CDD" id="cd00190">
    <property type="entry name" value="Tryp_SPc"/>
    <property type="match status" value="2"/>
</dbReference>
<keyword evidence="9 14" id="KW-1015">Disulfide bond</keyword>
<keyword evidence="10" id="KW-0325">Glycoprotein</keyword>
<comment type="caution">
    <text evidence="14">Lacks conserved residue(s) required for the propagation of feature annotation.</text>
</comment>
<organism evidence="20 21">
    <name type="scientific">Labeo rohita</name>
    <name type="common">Indian major carp</name>
    <name type="synonym">Cyprinus rohita</name>
    <dbReference type="NCBI Taxonomy" id="84645"/>
    <lineage>
        <taxon>Eukaryota</taxon>
        <taxon>Metazoa</taxon>
        <taxon>Chordata</taxon>
        <taxon>Craniata</taxon>
        <taxon>Vertebrata</taxon>
        <taxon>Euteleostomi</taxon>
        <taxon>Actinopterygii</taxon>
        <taxon>Neopterygii</taxon>
        <taxon>Teleostei</taxon>
        <taxon>Ostariophysi</taxon>
        <taxon>Cypriniformes</taxon>
        <taxon>Cyprinidae</taxon>
        <taxon>Labeoninae</taxon>
        <taxon>Labeonini</taxon>
        <taxon>Labeo</taxon>
    </lineage>
</organism>
<evidence type="ECO:0000256" key="5">
    <source>
        <dbReference type="ARBA" id="ARBA00022737"/>
    </source>
</evidence>
<feature type="disulfide bond" evidence="13">
    <location>
        <begin position="416"/>
        <end position="428"/>
    </location>
</feature>
<feature type="compositionally biased region" description="Basic and acidic residues" evidence="16">
    <location>
        <begin position="138"/>
        <end position="152"/>
    </location>
</feature>
<dbReference type="SMART" id="SM00057">
    <property type="entry name" value="FIMAC"/>
    <property type="match status" value="2"/>
</dbReference>
<feature type="compositionally biased region" description="Basic and acidic residues" evidence="16">
    <location>
        <begin position="72"/>
        <end position="82"/>
    </location>
</feature>
<feature type="chain" id="PRO_5045592760" description="trypsin" evidence="17">
    <location>
        <begin position="20"/>
        <end position="1181"/>
    </location>
</feature>
<feature type="disulfide bond" evidence="13">
    <location>
        <begin position="386"/>
        <end position="404"/>
    </location>
</feature>
<dbReference type="CDD" id="cd00112">
    <property type="entry name" value="LDLa"/>
    <property type="match status" value="4"/>
</dbReference>
<dbReference type="PANTHER" id="PTHR24264">
    <property type="entry name" value="TRYPSIN-RELATED"/>
    <property type="match status" value="1"/>
</dbReference>
<dbReference type="SMART" id="SM00192">
    <property type="entry name" value="LDLa"/>
    <property type="match status" value="4"/>
</dbReference>
<dbReference type="InterPro" id="IPR036772">
    <property type="entry name" value="SRCR-like_dom_sf"/>
</dbReference>
<name>A0ABQ8LF83_LABRO</name>
<dbReference type="PANTHER" id="PTHR24264:SF83">
    <property type="entry name" value="COMPLEMENT FACTOR I"/>
    <property type="match status" value="1"/>
</dbReference>
<feature type="domain" description="Peptidase S1" evidence="18">
    <location>
        <begin position="976"/>
        <end position="1172"/>
    </location>
</feature>
<evidence type="ECO:0000256" key="8">
    <source>
        <dbReference type="ARBA" id="ARBA00022859"/>
    </source>
</evidence>
<comment type="catalytic activity">
    <reaction evidence="11">
        <text>Preferential cleavage: Arg-|-Xaa, Lys-|-Xaa.</text>
        <dbReference type="EC" id="3.4.21.4"/>
    </reaction>
</comment>
<dbReference type="InterPro" id="IPR043504">
    <property type="entry name" value="Peptidase_S1_PA_chymotrypsin"/>
</dbReference>
<feature type="disulfide bond" evidence="13">
    <location>
        <begin position="895"/>
        <end position="913"/>
    </location>
</feature>
<dbReference type="SUPFAM" id="SSF50494">
    <property type="entry name" value="Trypsin-like serine proteases"/>
    <property type="match status" value="2"/>
</dbReference>
<feature type="compositionally biased region" description="Basic and acidic residues" evidence="16">
    <location>
        <begin position="160"/>
        <end position="182"/>
    </location>
</feature>
<evidence type="ECO:0000256" key="9">
    <source>
        <dbReference type="ARBA" id="ARBA00023157"/>
    </source>
</evidence>